<dbReference type="InterPro" id="IPR003593">
    <property type="entry name" value="AAA+_ATPase"/>
</dbReference>
<keyword evidence="7" id="KW-0029">Amino-acid transport</keyword>
<gene>
    <name evidence="9" type="primary">aapP</name>
    <name evidence="9" type="ORF">PVE_R1G1855</name>
</gene>
<dbReference type="PIRSF" id="PIRSF039085">
    <property type="entry name" value="ABC_ATPase_HisP"/>
    <property type="match status" value="1"/>
</dbReference>
<keyword evidence="3" id="KW-0813">Transport</keyword>
<dbReference type="SMART" id="SM00382">
    <property type="entry name" value="AAA"/>
    <property type="match status" value="1"/>
</dbReference>
<proteinExistence type="inferred from homology"/>
<protein>
    <submittedName>
        <fullName evidence="9">General L-amino acid transport ATP-binding protein AapP</fullName>
    </submittedName>
</protein>
<dbReference type="GO" id="GO:0005886">
    <property type="term" value="C:plasma membrane"/>
    <property type="evidence" value="ECO:0007669"/>
    <property type="project" value="UniProtKB-SubCell"/>
</dbReference>
<dbReference type="InterPro" id="IPR017871">
    <property type="entry name" value="ABC_transporter-like_CS"/>
</dbReference>
<dbReference type="Pfam" id="PF00005">
    <property type="entry name" value="ABC_tran"/>
    <property type="match status" value="1"/>
</dbReference>
<keyword evidence="4" id="KW-0472">Membrane</keyword>
<keyword evidence="6 9" id="KW-0067">ATP-binding</keyword>
<evidence type="ECO:0000256" key="7">
    <source>
        <dbReference type="ARBA" id="ARBA00022970"/>
    </source>
</evidence>
<evidence type="ECO:0000256" key="6">
    <source>
        <dbReference type="ARBA" id="ARBA00022840"/>
    </source>
</evidence>
<comment type="subcellular location">
    <subcellularLocation>
        <location evidence="1">Cell inner membrane</location>
        <topology evidence="1">Peripheral membrane protein</topology>
    </subcellularLocation>
</comment>
<dbReference type="GO" id="GO:0005524">
    <property type="term" value="F:ATP binding"/>
    <property type="evidence" value="ECO:0007669"/>
    <property type="project" value="UniProtKB-KW"/>
</dbReference>
<dbReference type="InterPro" id="IPR050086">
    <property type="entry name" value="MetN_ABC_transporter-like"/>
</dbReference>
<dbReference type="AlphaFoldDB" id="A0A1D3JUW5"/>
<evidence type="ECO:0000256" key="5">
    <source>
        <dbReference type="ARBA" id="ARBA00022741"/>
    </source>
</evidence>
<dbReference type="PROSITE" id="PS00211">
    <property type="entry name" value="ABC_TRANSPORTER_1"/>
    <property type="match status" value="1"/>
</dbReference>
<dbReference type="SUPFAM" id="SSF52540">
    <property type="entry name" value="P-loop containing nucleoside triphosphate hydrolases"/>
    <property type="match status" value="1"/>
</dbReference>
<evidence type="ECO:0000256" key="3">
    <source>
        <dbReference type="ARBA" id="ARBA00022448"/>
    </source>
</evidence>
<dbReference type="Proteomes" id="UP000245431">
    <property type="component" value="Chromosome PVE_r1"/>
</dbReference>
<organism evidence="9 10">
    <name type="scientific">Pseudomonas veronii 1YdBTEX2</name>
    <dbReference type="NCBI Taxonomy" id="1295141"/>
    <lineage>
        <taxon>Bacteria</taxon>
        <taxon>Pseudomonadati</taxon>
        <taxon>Pseudomonadota</taxon>
        <taxon>Gammaproteobacteria</taxon>
        <taxon>Pseudomonadales</taxon>
        <taxon>Pseudomonadaceae</taxon>
        <taxon>Pseudomonas</taxon>
    </lineage>
</organism>
<keyword evidence="4" id="KW-0997">Cell inner membrane</keyword>
<evidence type="ECO:0000313" key="10">
    <source>
        <dbReference type="Proteomes" id="UP000245431"/>
    </source>
</evidence>
<evidence type="ECO:0000256" key="1">
    <source>
        <dbReference type="ARBA" id="ARBA00004417"/>
    </source>
</evidence>
<keyword evidence="4" id="KW-1003">Cell membrane</keyword>
<comment type="similarity">
    <text evidence="2">Belongs to the ABC transporter superfamily.</text>
</comment>
<dbReference type="InterPro" id="IPR030679">
    <property type="entry name" value="ABC_ATPase_HisP-typ"/>
</dbReference>
<evidence type="ECO:0000259" key="8">
    <source>
        <dbReference type="PROSITE" id="PS50893"/>
    </source>
</evidence>
<dbReference type="CDD" id="cd03262">
    <property type="entry name" value="ABC_HisP_GlnQ"/>
    <property type="match status" value="1"/>
</dbReference>
<dbReference type="GO" id="GO:0015424">
    <property type="term" value="F:ABC-type amino acid transporter activity"/>
    <property type="evidence" value="ECO:0007669"/>
    <property type="project" value="InterPro"/>
</dbReference>
<reference evidence="10" key="1">
    <citation type="submission" date="2016-07" db="EMBL/GenBank/DDBJ databases">
        <authorList>
            <person name="Florea S."/>
            <person name="Webb J.S."/>
            <person name="Jaromczyk J."/>
            <person name="Schardl C.L."/>
        </authorList>
    </citation>
    <scope>NUCLEOTIDE SEQUENCE [LARGE SCALE GENOMIC DNA]</scope>
    <source>
        <strain evidence="10">1YdBTEX2</strain>
    </source>
</reference>
<dbReference type="Gene3D" id="3.40.50.300">
    <property type="entry name" value="P-loop containing nucleotide triphosphate hydrolases"/>
    <property type="match status" value="1"/>
</dbReference>
<keyword evidence="5" id="KW-0547">Nucleotide-binding</keyword>
<accession>A0A1D3JUW5</accession>
<dbReference type="InterPro" id="IPR027417">
    <property type="entry name" value="P-loop_NTPase"/>
</dbReference>
<dbReference type="InterPro" id="IPR003439">
    <property type="entry name" value="ABC_transporter-like_ATP-bd"/>
</dbReference>
<dbReference type="GO" id="GO:0016887">
    <property type="term" value="F:ATP hydrolysis activity"/>
    <property type="evidence" value="ECO:0007669"/>
    <property type="project" value="InterPro"/>
</dbReference>
<dbReference type="PROSITE" id="PS50893">
    <property type="entry name" value="ABC_TRANSPORTER_2"/>
    <property type="match status" value="1"/>
</dbReference>
<sequence length="258" mass="28010">MGSSGEFERSICAPAPVVIDVEGLSKWYGPYQVLHGIDLRVVQGERIVLCGTSGSGKSTLIRCLNRLEPAQQGRIQVLGADLSTSPTLCRAALREVGMVFQGFNLFPHLTVLQNCMLAPMSVRGMPRDSAQDQAMALLKKVGIDQHWKKYPAQLSGGQQQRVAIARALCMTPKIMLFDEPTSALDPEAVGEVLDVMVMLAESGMTLLCVTHEMGFARQVAGRVLFLDGGRIIEDQPPEAFFTAPRTPRAQAFLAQVLG</sequence>
<dbReference type="PANTHER" id="PTHR43166">
    <property type="entry name" value="AMINO ACID IMPORT ATP-BINDING PROTEIN"/>
    <property type="match status" value="1"/>
</dbReference>
<evidence type="ECO:0000256" key="2">
    <source>
        <dbReference type="ARBA" id="ARBA00005417"/>
    </source>
</evidence>
<name>A0A1D3JUW5_PSEVE</name>
<dbReference type="FunFam" id="3.40.50.300:FF:000020">
    <property type="entry name" value="Amino acid ABC transporter ATP-binding component"/>
    <property type="match status" value="1"/>
</dbReference>
<evidence type="ECO:0000256" key="4">
    <source>
        <dbReference type="ARBA" id="ARBA00022519"/>
    </source>
</evidence>
<dbReference type="RefSeq" id="WP_017849464.1">
    <property type="nucleotide sequence ID" value="NZ_AOUH01000047.1"/>
</dbReference>
<dbReference type="EMBL" id="LT599583">
    <property type="protein sequence ID" value="SBW79741.1"/>
    <property type="molecule type" value="Genomic_DNA"/>
</dbReference>
<dbReference type="PANTHER" id="PTHR43166:SF4">
    <property type="entry name" value="PHOSPHONATES IMPORT ATP-BINDING PROTEIN PHNC"/>
    <property type="match status" value="1"/>
</dbReference>
<evidence type="ECO:0000313" key="9">
    <source>
        <dbReference type="EMBL" id="SBW79741.1"/>
    </source>
</evidence>
<feature type="domain" description="ABC transporter" evidence="8">
    <location>
        <begin position="19"/>
        <end position="253"/>
    </location>
</feature>